<name>A0A6G1TY37_9BACT</name>
<feature type="compositionally biased region" description="Polar residues" evidence="1">
    <location>
        <begin position="164"/>
        <end position="193"/>
    </location>
</feature>
<gene>
    <name evidence="2" type="ORF">F7D73_04515</name>
</gene>
<evidence type="ECO:0000313" key="3">
    <source>
        <dbReference type="Proteomes" id="UP000480425"/>
    </source>
</evidence>
<sequence>MDKQKIHYCFTLSDVQMEYLRCKKYKIDRMECFMSLASLAERETTLVSISKTQQVEILCGQCMVDNTQLAKLWDKDRKTVPKILQAMEAVGISSSQKVGDNRIITLHSLSGWYVDGRFVKNGFSLKRNADGSAIIHTEVPQARVIVTTTEDDTKSDKEDEHSANGISDTDNKDNSSTADISSSLNSASYNDNRSVGKVGTNGNLSDAVTGGISQQQNYSRQSVGNPSSLQEADAKQNEGEHNTYPQHLAEGQTQQSNGSNANGYKPNEYHNGNQ</sequence>
<protein>
    <submittedName>
        <fullName evidence="2">Uncharacterized protein</fullName>
    </submittedName>
</protein>
<feature type="compositionally biased region" description="Basic and acidic residues" evidence="1">
    <location>
        <begin position="232"/>
        <end position="241"/>
    </location>
</feature>
<dbReference type="AlphaFoldDB" id="A0A6G1TY37"/>
<reference evidence="2 3" key="1">
    <citation type="submission" date="2019-09" db="EMBL/GenBank/DDBJ databases">
        <title>Distinct polysaccharide growth profiles of human intestinal Prevotella copri isolates.</title>
        <authorList>
            <person name="Fehlner-Peach H."/>
            <person name="Magnabosco C."/>
            <person name="Raghavan V."/>
            <person name="Scher J.U."/>
            <person name="Tett A."/>
            <person name="Cox L.M."/>
            <person name="Gottsegen C."/>
            <person name="Watters A."/>
            <person name="Wiltshire- Gordon J.D."/>
            <person name="Segata N."/>
            <person name="Bonneau R."/>
            <person name="Littman D.R."/>
        </authorList>
    </citation>
    <scope>NUCLEOTIDE SEQUENCE [LARGE SCALE GENOMIC DNA]</scope>
    <source>
        <strain evidence="3">iA622</strain>
    </source>
</reference>
<feature type="region of interest" description="Disordered" evidence="1">
    <location>
        <begin position="148"/>
        <end position="274"/>
    </location>
</feature>
<proteinExistence type="predicted"/>
<comment type="caution">
    <text evidence="2">The sequence shown here is derived from an EMBL/GenBank/DDBJ whole genome shotgun (WGS) entry which is preliminary data.</text>
</comment>
<dbReference type="EMBL" id="VZCB01000043">
    <property type="protein sequence ID" value="MQN80224.1"/>
    <property type="molecule type" value="Genomic_DNA"/>
</dbReference>
<feature type="compositionally biased region" description="Basic and acidic residues" evidence="1">
    <location>
        <begin position="151"/>
        <end position="162"/>
    </location>
</feature>
<feature type="compositionally biased region" description="Polar residues" evidence="1">
    <location>
        <begin position="251"/>
        <end position="262"/>
    </location>
</feature>
<feature type="compositionally biased region" description="Polar residues" evidence="1">
    <location>
        <begin position="200"/>
        <end position="230"/>
    </location>
</feature>
<dbReference type="RefSeq" id="WP_153122519.1">
    <property type="nucleotide sequence ID" value="NZ_VZCB01000043.1"/>
</dbReference>
<dbReference type="OrthoDB" id="1077407at2"/>
<dbReference type="Proteomes" id="UP000480425">
    <property type="component" value="Unassembled WGS sequence"/>
</dbReference>
<accession>A0A6G1TY37</accession>
<evidence type="ECO:0000256" key="1">
    <source>
        <dbReference type="SAM" id="MobiDB-lite"/>
    </source>
</evidence>
<evidence type="ECO:0000313" key="2">
    <source>
        <dbReference type="EMBL" id="MQN80224.1"/>
    </source>
</evidence>
<organism evidence="2 3">
    <name type="scientific">Segatella copri</name>
    <dbReference type="NCBI Taxonomy" id="165179"/>
    <lineage>
        <taxon>Bacteria</taxon>
        <taxon>Pseudomonadati</taxon>
        <taxon>Bacteroidota</taxon>
        <taxon>Bacteroidia</taxon>
        <taxon>Bacteroidales</taxon>
        <taxon>Prevotellaceae</taxon>
        <taxon>Segatella</taxon>
    </lineage>
</organism>